<dbReference type="AlphaFoldDB" id="A0A8X6PNS7"/>
<dbReference type="Proteomes" id="UP000887013">
    <property type="component" value="Unassembled WGS sequence"/>
</dbReference>
<name>A0A8X6PNS7_NEPPI</name>
<organism evidence="2 3">
    <name type="scientific">Nephila pilipes</name>
    <name type="common">Giant wood spider</name>
    <name type="synonym">Nephila maculata</name>
    <dbReference type="NCBI Taxonomy" id="299642"/>
    <lineage>
        <taxon>Eukaryota</taxon>
        <taxon>Metazoa</taxon>
        <taxon>Ecdysozoa</taxon>
        <taxon>Arthropoda</taxon>
        <taxon>Chelicerata</taxon>
        <taxon>Arachnida</taxon>
        <taxon>Araneae</taxon>
        <taxon>Araneomorphae</taxon>
        <taxon>Entelegynae</taxon>
        <taxon>Araneoidea</taxon>
        <taxon>Nephilidae</taxon>
        <taxon>Nephila</taxon>
    </lineage>
</organism>
<feature type="region of interest" description="Disordered" evidence="1">
    <location>
        <begin position="50"/>
        <end position="69"/>
    </location>
</feature>
<reference evidence="2" key="1">
    <citation type="submission" date="2020-08" db="EMBL/GenBank/DDBJ databases">
        <title>Multicomponent nature underlies the extraordinary mechanical properties of spider dragline silk.</title>
        <authorList>
            <person name="Kono N."/>
            <person name="Nakamura H."/>
            <person name="Mori M."/>
            <person name="Yoshida Y."/>
            <person name="Ohtoshi R."/>
            <person name="Malay A.D."/>
            <person name="Moran D.A.P."/>
            <person name="Tomita M."/>
            <person name="Numata K."/>
            <person name="Arakawa K."/>
        </authorList>
    </citation>
    <scope>NUCLEOTIDE SEQUENCE</scope>
</reference>
<comment type="caution">
    <text evidence="2">The sequence shown here is derived from an EMBL/GenBank/DDBJ whole genome shotgun (WGS) entry which is preliminary data.</text>
</comment>
<sequence length="69" mass="7652">SDQSPGIDSTSRTKGLASNLPEDQCGHVQRHTKGHSQSWDIQPRCRYATTESSSSFTSSKEYSFTLESK</sequence>
<keyword evidence="3" id="KW-1185">Reference proteome</keyword>
<feature type="region of interest" description="Disordered" evidence="1">
    <location>
        <begin position="1"/>
        <end position="40"/>
    </location>
</feature>
<evidence type="ECO:0000313" key="3">
    <source>
        <dbReference type="Proteomes" id="UP000887013"/>
    </source>
</evidence>
<gene>
    <name evidence="2" type="ORF">NPIL_472171</name>
</gene>
<evidence type="ECO:0000256" key="1">
    <source>
        <dbReference type="SAM" id="MobiDB-lite"/>
    </source>
</evidence>
<accession>A0A8X6PNS7</accession>
<evidence type="ECO:0000313" key="2">
    <source>
        <dbReference type="EMBL" id="GFT80861.1"/>
    </source>
</evidence>
<dbReference type="EMBL" id="BMAW01023032">
    <property type="protein sequence ID" value="GFT80861.1"/>
    <property type="molecule type" value="Genomic_DNA"/>
</dbReference>
<proteinExistence type="predicted"/>
<feature type="non-terminal residue" evidence="2">
    <location>
        <position position="1"/>
    </location>
</feature>
<protein>
    <submittedName>
        <fullName evidence="2">Uncharacterized protein</fullName>
    </submittedName>
</protein>
<feature type="compositionally biased region" description="Polar residues" evidence="1">
    <location>
        <begin position="1"/>
        <end position="13"/>
    </location>
</feature>